<comment type="caution">
    <text evidence="1">The sequence shown here is derived from an EMBL/GenBank/DDBJ whole genome shotgun (WGS) entry which is preliminary data.</text>
</comment>
<proteinExistence type="predicted"/>
<sequence>MMPLRPAPSNAPRRGAAMLLVILAIVVASTVGVTLAHAAINQRRQMRREANRAQAFWLVQSGLQRGWSRATHDPHYAGEDWPLVASGHAALVQIRVKRDPSDSRLIVRTEFPPKGWYRTTIHRELPLPIPLQGPQPAEFPISAQAPENVIP</sequence>
<evidence type="ECO:0000313" key="1">
    <source>
        <dbReference type="EMBL" id="HGT38111.1"/>
    </source>
</evidence>
<reference evidence="1" key="1">
    <citation type="journal article" date="2020" name="mSystems">
        <title>Genome- and Community-Level Interaction Insights into Carbon Utilization and Element Cycling Functions of Hydrothermarchaeota in Hydrothermal Sediment.</title>
        <authorList>
            <person name="Zhou Z."/>
            <person name="Liu Y."/>
            <person name="Xu W."/>
            <person name="Pan J."/>
            <person name="Luo Z.H."/>
            <person name="Li M."/>
        </authorList>
    </citation>
    <scope>NUCLEOTIDE SEQUENCE [LARGE SCALE GENOMIC DNA]</scope>
    <source>
        <strain evidence="1">SpSt-508</strain>
    </source>
</reference>
<name>A0A7C4LNJ9_9PLAN</name>
<dbReference type="EMBL" id="DSVQ01000006">
    <property type="protein sequence ID" value="HGT38111.1"/>
    <property type="molecule type" value="Genomic_DNA"/>
</dbReference>
<protein>
    <submittedName>
        <fullName evidence="1">Uncharacterized protein</fullName>
    </submittedName>
</protein>
<organism evidence="1">
    <name type="scientific">Schlesneria paludicola</name>
    <dbReference type="NCBI Taxonomy" id="360056"/>
    <lineage>
        <taxon>Bacteria</taxon>
        <taxon>Pseudomonadati</taxon>
        <taxon>Planctomycetota</taxon>
        <taxon>Planctomycetia</taxon>
        <taxon>Planctomycetales</taxon>
        <taxon>Planctomycetaceae</taxon>
        <taxon>Schlesneria</taxon>
    </lineage>
</organism>
<dbReference type="AlphaFoldDB" id="A0A7C4LNJ9"/>
<accession>A0A7C4LNJ9</accession>
<gene>
    <name evidence="1" type="ORF">ENS64_02410</name>
</gene>